<keyword evidence="2" id="KW-0378">Hydrolase</keyword>
<gene>
    <name evidence="4" type="ORF">GCM10017566_20960</name>
</gene>
<dbReference type="Proteomes" id="UP000658656">
    <property type="component" value="Unassembled WGS sequence"/>
</dbReference>
<evidence type="ECO:0000313" key="5">
    <source>
        <dbReference type="Proteomes" id="UP000658656"/>
    </source>
</evidence>
<dbReference type="InterPro" id="IPR000086">
    <property type="entry name" value="NUDIX_hydrolase_dom"/>
</dbReference>
<accession>A0A8H9IYL8</accession>
<name>A0A8H9IYL8_9PSEU</name>
<reference evidence="4" key="1">
    <citation type="journal article" date="2014" name="Int. J. Syst. Evol. Microbiol.">
        <title>Complete genome sequence of Corynebacterium casei LMG S-19264T (=DSM 44701T), isolated from a smear-ripened cheese.</title>
        <authorList>
            <consortium name="US DOE Joint Genome Institute (JGI-PGF)"/>
            <person name="Walter F."/>
            <person name="Albersmeier A."/>
            <person name="Kalinowski J."/>
            <person name="Ruckert C."/>
        </authorList>
    </citation>
    <scope>NUCLEOTIDE SEQUENCE</scope>
    <source>
        <strain evidence="4">CGMCC 4.7679</strain>
    </source>
</reference>
<evidence type="ECO:0000256" key="2">
    <source>
        <dbReference type="ARBA" id="ARBA00022801"/>
    </source>
</evidence>
<dbReference type="CDD" id="cd04690">
    <property type="entry name" value="NUDIX_Hydrolase"/>
    <property type="match status" value="1"/>
</dbReference>
<comment type="cofactor">
    <cofactor evidence="1">
        <name>Mg(2+)</name>
        <dbReference type="ChEBI" id="CHEBI:18420"/>
    </cofactor>
</comment>
<proteinExistence type="predicted"/>
<organism evidence="4 5">
    <name type="scientific">Amycolatopsis bartoniae</name>
    <dbReference type="NCBI Taxonomy" id="941986"/>
    <lineage>
        <taxon>Bacteria</taxon>
        <taxon>Bacillati</taxon>
        <taxon>Actinomycetota</taxon>
        <taxon>Actinomycetes</taxon>
        <taxon>Pseudonocardiales</taxon>
        <taxon>Pseudonocardiaceae</taxon>
        <taxon>Amycolatopsis</taxon>
    </lineage>
</organism>
<dbReference type="PROSITE" id="PS51462">
    <property type="entry name" value="NUDIX"/>
    <property type="match status" value="1"/>
</dbReference>
<dbReference type="PANTHER" id="PTHR43046">
    <property type="entry name" value="GDP-MANNOSE MANNOSYL HYDROLASE"/>
    <property type="match status" value="1"/>
</dbReference>
<dbReference type="PANTHER" id="PTHR43046:SF14">
    <property type="entry name" value="MUTT_NUDIX FAMILY PROTEIN"/>
    <property type="match status" value="1"/>
</dbReference>
<dbReference type="GO" id="GO:0016787">
    <property type="term" value="F:hydrolase activity"/>
    <property type="evidence" value="ECO:0007669"/>
    <property type="project" value="UniProtKB-KW"/>
</dbReference>
<dbReference type="OrthoDB" id="67499at2"/>
<protein>
    <submittedName>
        <fullName evidence="4">DNA mismatch repair protein MutT</fullName>
    </submittedName>
</protein>
<evidence type="ECO:0000256" key="1">
    <source>
        <dbReference type="ARBA" id="ARBA00001946"/>
    </source>
</evidence>
<dbReference type="AlphaFoldDB" id="A0A8H9IYL8"/>
<dbReference type="InterPro" id="IPR015797">
    <property type="entry name" value="NUDIX_hydrolase-like_dom_sf"/>
</dbReference>
<reference evidence="4" key="2">
    <citation type="submission" date="2020-09" db="EMBL/GenBank/DDBJ databases">
        <authorList>
            <person name="Sun Q."/>
            <person name="Zhou Y."/>
        </authorList>
    </citation>
    <scope>NUCLEOTIDE SEQUENCE</scope>
    <source>
        <strain evidence="4">CGMCC 4.7679</strain>
    </source>
</reference>
<comment type="caution">
    <text evidence="4">The sequence shown here is derived from an EMBL/GenBank/DDBJ whole genome shotgun (WGS) entry which is preliminary data.</text>
</comment>
<dbReference type="Gene3D" id="3.90.79.10">
    <property type="entry name" value="Nucleoside Triphosphate Pyrophosphohydrolase"/>
    <property type="match status" value="1"/>
</dbReference>
<dbReference type="Pfam" id="PF00293">
    <property type="entry name" value="NUDIX"/>
    <property type="match status" value="1"/>
</dbReference>
<sequence>MIDKIAWLRVESGRVLTARSHGKDVYYLPGGKRETGESDVDTLVREVREELSVAIVPESAVHAGTFEAQADGKATTVRMTCYSADYTGELAPSSEIAELRWLTHADRDQVSAATRTIMDDLHRRGQLR</sequence>
<dbReference type="RefSeq" id="WP_145937417.1">
    <property type="nucleotide sequence ID" value="NZ_BNAV01000002.1"/>
</dbReference>
<feature type="domain" description="Nudix hydrolase" evidence="3">
    <location>
        <begin position="1"/>
        <end position="123"/>
    </location>
</feature>
<evidence type="ECO:0000259" key="3">
    <source>
        <dbReference type="PROSITE" id="PS51462"/>
    </source>
</evidence>
<dbReference type="SUPFAM" id="SSF55811">
    <property type="entry name" value="Nudix"/>
    <property type="match status" value="1"/>
</dbReference>
<keyword evidence="5" id="KW-1185">Reference proteome</keyword>
<dbReference type="EMBL" id="BNAV01000002">
    <property type="protein sequence ID" value="GHF47549.1"/>
    <property type="molecule type" value="Genomic_DNA"/>
</dbReference>
<evidence type="ECO:0000313" key="4">
    <source>
        <dbReference type="EMBL" id="GHF47549.1"/>
    </source>
</evidence>